<protein>
    <submittedName>
        <fullName evidence="2">Uncharacterized protein</fullName>
    </submittedName>
</protein>
<feature type="transmembrane region" description="Helical" evidence="1">
    <location>
        <begin position="34"/>
        <end position="56"/>
    </location>
</feature>
<comment type="caution">
    <text evidence="2">The sequence shown here is derived from an EMBL/GenBank/DDBJ whole genome shotgun (WGS) entry which is preliminary data.</text>
</comment>
<reference evidence="2 3" key="1">
    <citation type="submission" date="2016-08" db="EMBL/GenBank/DDBJ databases">
        <title>Hymenobacter coccineus sp. nov., Hymenobacter lapidarius sp. nov. and Hymenobacter glacialis sp. nov., isolated from Antarctic soil.</title>
        <authorList>
            <person name="Sedlacek I."/>
            <person name="Kralova S."/>
            <person name="Kyrova K."/>
            <person name="Maslanova I."/>
            <person name="Stankova E."/>
            <person name="Vrbovska V."/>
            <person name="Nemec M."/>
            <person name="Bartak M."/>
            <person name="Svec P."/>
            <person name="Busse H.-J."/>
            <person name="Pantucek R."/>
        </authorList>
    </citation>
    <scope>NUCLEOTIDE SEQUENCE [LARGE SCALE GENOMIC DNA]</scope>
    <source>
        <strain evidence="2 3">CCM 8643</strain>
    </source>
</reference>
<dbReference type="EMBL" id="MDZB01000121">
    <property type="protein sequence ID" value="OGX84235.1"/>
    <property type="molecule type" value="Genomic_DNA"/>
</dbReference>
<keyword evidence="3" id="KW-1185">Reference proteome</keyword>
<dbReference type="Proteomes" id="UP000176294">
    <property type="component" value="Unassembled WGS sequence"/>
</dbReference>
<sequence>MLLLLSGVMLGVGLLMKVFIGVYSWNTVGYQSPIALKLTANLVGLLACGLLMRMGLRMRRGGRTSRDADADEML</sequence>
<accession>A0A1G1T035</accession>
<proteinExistence type="predicted"/>
<dbReference type="RefSeq" id="WP_070728962.1">
    <property type="nucleotide sequence ID" value="NZ_MDZB01000121.1"/>
</dbReference>
<evidence type="ECO:0000313" key="2">
    <source>
        <dbReference type="EMBL" id="OGX84235.1"/>
    </source>
</evidence>
<keyword evidence="1" id="KW-0472">Membrane</keyword>
<evidence type="ECO:0000313" key="3">
    <source>
        <dbReference type="Proteomes" id="UP000176294"/>
    </source>
</evidence>
<dbReference type="AlphaFoldDB" id="A0A1G1T035"/>
<keyword evidence="1" id="KW-1133">Transmembrane helix</keyword>
<name>A0A1G1T035_9BACT</name>
<gene>
    <name evidence="2" type="ORF">BEN47_16400</name>
</gene>
<keyword evidence="1" id="KW-0812">Transmembrane</keyword>
<evidence type="ECO:0000256" key="1">
    <source>
        <dbReference type="SAM" id="Phobius"/>
    </source>
</evidence>
<organism evidence="2 3">
    <name type="scientific">Hymenobacter lapidarius</name>
    <dbReference type="NCBI Taxonomy" id="1908237"/>
    <lineage>
        <taxon>Bacteria</taxon>
        <taxon>Pseudomonadati</taxon>
        <taxon>Bacteroidota</taxon>
        <taxon>Cytophagia</taxon>
        <taxon>Cytophagales</taxon>
        <taxon>Hymenobacteraceae</taxon>
        <taxon>Hymenobacter</taxon>
    </lineage>
</organism>